<dbReference type="Pfam" id="PF02163">
    <property type="entry name" value="Peptidase_M50"/>
    <property type="match status" value="1"/>
</dbReference>
<dbReference type="InterPro" id="IPR036034">
    <property type="entry name" value="PDZ_sf"/>
</dbReference>
<comment type="caution">
    <text evidence="14">The sequence shown here is derived from an EMBL/GenBank/DDBJ whole genome shotgun (WGS) entry which is preliminary data.</text>
</comment>
<feature type="transmembrane region" description="Helical" evidence="11">
    <location>
        <begin position="421"/>
        <end position="443"/>
    </location>
</feature>
<dbReference type="SUPFAM" id="SSF50156">
    <property type="entry name" value="PDZ domain-like"/>
    <property type="match status" value="1"/>
</dbReference>
<dbReference type="Proteomes" id="UP000307808">
    <property type="component" value="Unassembled WGS sequence"/>
</dbReference>
<evidence type="ECO:0000313" key="14">
    <source>
        <dbReference type="EMBL" id="TKI61560.1"/>
    </source>
</evidence>
<dbReference type="EMBL" id="SZPY01000003">
    <property type="protein sequence ID" value="TKI61560.1"/>
    <property type="molecule type" value="Genomic_DNA"/>
</dbReference>
<evidence type="ECO:0000256" key="5">
    <source>
        <dbReference type="ARBA" id="ARBA00022692"/>
    </source>
</evidence>
<feature type="domain" description="Peptidase M50" evidence="12">
    <location>
        <begin position="13"/>
        <end position="400"/>
    </location>
</feature>
<comment type="similarity">
    <text evidence="3">Belongs to the peptidase M50B family.</text>
</comment>
<dbReference type="PANTHER" id="PTHR42837">
    <property type="entry name" value="REGULATOR OF SIGMA-E PROTEASE RSEP"/>
    <property type="match status" value="1"/>
</dbReference>
<dbReference type="InterPro" id="IPR008915">
    <property type="entry name" value="Peptidase_M50"/>
</dbReference>
<evidence type="ECO:0000256" key="8">
    <source>
        <dbReference type="ARBA" id="ARBA00022989"/>
    </source>
</evidence>
<organism evidence="14 15">
    <name type="scientific">Nocardioides jishulii</name>
    <dbReference type="NCBI Taxonomy" id="2575440"/>
    <lineage>
        <taxon>Bacteria</taxon>
        <taxon>Bacillati</taxon>
        <taxon>Actinomycetota</taxon>
        <taxon>Actinomycetes</taxon>
        <taxon>Propionibacteriales</taxon>
        <taxon>Nocardioidaceae</taxon>
        <taxon>Nocardioides</taxon>
    </lineage>
</organism>
<dbReference type="Pfam" id="PF17820">
    <property type="entry name" value="PDZ_6"/>
    <property type="match status" value="1"/>
</dbReference>
<proteinExistence type="inferred from homology"/>
<evidence type="ECO:0000256" key="10">
    <source>
        <dbReference type="ARBA" id="ARBA00023136"/>
    </source>
</evidence>
<dbReference type="OrthoDB" id="9782003at2"/>
<accession>A0A4U2YKX8</accession>
<feature type="transmembrane region" description="Helical" evidence="11">
    <location>
        <begin position="359"/>
        <end position="379"/>
    </location>
</feature>
<sequence>MTVLLYTLGVLLFALALVVSIALHEVGHMTFAKKFGGKVTQYFVGFGPTVWSKQIGETEYGLKAIPLGGFVKIVGMLPPGAEEITEPAGVDEHGNPVHRIRKSNTGMFTQLVSDARAAEWETISAEDEPRLFYRMAWWKKVTVMAAGPAVNLLIAFAIFVPLFATYGNMADVRITPVVADVSACVVPASEDQRLCTDKDPVAPAKAAGIEVGDEIVSFNGVPATDWDTVQKAIRENSDGRAEIVVRRDGAERTLVTNTTVTARPSGDSNEPLKQVGFLGVTPTAAPQTGGVLYTLDQMGDMTVRTLEALVQLPQKVWGVAMAIIGVEDRDPLGPVSIVGGGRLAGETVSHEVIPGADKAAYLLMLIAGFNFFIGMFNFVPLLPLDGGHIAGALYEAVRRGFAKVFRRPDPGYFDVAKLLPVAYVVGLAMLVMGVVLIVGDLVVPVRLAG</sequence>
<gene>
    <name evidence="14" type="ORF">FC770_12330</name>
</gene>
<evidence type="ECO:0000256" key="9">
    <source>
        <dbReference type="ARBA" id="ARBA00023049"/>
    </source>
</evidence>
<reference evidence="14 15" key="1">
    <citation type="submission" date="2019-04" db="EMBL/GenBank/DDBJ databases">
        <authorList>
            <person name="Dong K."/>
        </authorList>
    </citation>
    <scope>NUCLEOTIDE SEQUENCE [LARGE SCALE GENOMIC DNA]</scope>
    <source>
        <strain evidence="15">dk3543</strain>
    </source>
</reference>
<comment type="cofactor">
    <cofactor evidence="1">
        <name>Zn(2+)</name>
        <dbReference type="ChEBI" id="CHEBI:29105"/>
    </cofactor>
</comment>
<dbReference type="GO" id="GO:0004222">
    <property type="term" value="F:metalloendopeptidase activity"/>
    <property type="evidence" value="ECO:0007669"/>
    <property type="project" value="InterPro"/>
</dbReference>
<feature type="domain" description="PDZ" evidence="13">
    <location>
        <begin position="202"/>
        <end position="247"/>
    </location>
</feature>
<dbReference type="InterPro" id="IPR004387">
    <property type="entry name" value="Pept_M50_Zn"/>
</dbReference>
<dbReference type="CDD" id="cd06163">
    <property type="entry name" value="S2P-M50_PDZ_RseP-like"/>
    <property type="match status" value="1"/>
</dbReference>
<comment type="subcellular location">
    <subcellularLocation>
        <location evidence="2">Membrane</location>
        <topology evidence="2">Multi-pass membrane protein</topology>
    </subcellularLocation>
</comment>
<evidence type="ECO:0000256" key="6">
    <source>
        <dbReference type="ARBA" id="ARBA00022801"/>
    </source>
</evidence>
<evidence type="ECO:0000313" key="15">
    <source>
        <dbReference type="Proteomes" id="UP000307808"/>
    </source>
</evidence>
<keyword evidence="7" id="KW-0862">Zinc</keyword>
<evidence type="ECO:0000256" key="1">
    <source>
        <dbReference type="ARBA" id="ARBA00001947"/>
    </source>
</evidence>
<evidence type="ECO:0000256" key="4">
    <source>
        <dbReference type="ARBA" id="ARBA00022670"/>
    </source>
</evidence>
<dbReference type="Gene3D" id="2.30.42.10">
    <property type="match status" value="1"/>
</dbReference>
<keyword evidence="6" id="KW-0378">Hydrolase</keyword>
<protein>
    <submittedName>
        <fullName evidence="14">Site-2 protease family protein</fullName>
    </submittedName>
</protein>
<evidence type="ECO:0000256" key="11">
    <source>
        <dbReference type="SAM" id="Phobius"/>
    </source>
</evidence>
<keyword evidence="15" id="KW-1185">Reference proteome</keyword>
<dbReference type="RefSeq" id="WP_137066554.1">
    <property type="nucleotide sequence ID" value="NZ_CP040748.1"/>
</dbReference>
<evidence type="ECO:0000259" key="13">
    <source>
        <dbReference type="Pfam" id="PF17820"/>
    </source>
</evidence>
<dbReference type="PANTHER" id="PTHR42837:SF2">
    <property type="entry name" value="MEMBRANE METALLOPROTEASE ARASP2, CHLOROPLASTIC-RELATED"/>
    <property type="match status" value="1"/>
</dbReference>
<dbReference type="GO" id="GO:0016020">
    <property type="term" value="C:membrane"/>
    <property type="evidence" value="ECO:0007669"/>
    <property type="project" value="UniProtKB-SubCell"/>
</dbReference>
<evidence type="ECO:0000256" key="3">
    <source>
        <dbReference type="ARBA" id="ARBA00007931"/>
    </source>
</evidence>
<name>A0A4U2YKX8_9ACTN</name>
<keyword evidence="8 11" id="KW-1133">Transmembrane helix</keyword>
<feature type="transmembrane region" description="Helical" evidence="11">
    <location>
        <begin position="141"/>
        <end position="164"/>
    </location>
</feature>
<evidence type="ECO:0000256" key="7">
    <source>
        <dbReference type="ARBA" id="ARBA00022833"/>
    </source>
</evidence>
<keyword evidence="9" id="KW-0482">Metalloprotease</keyword>
<keyword evidence="4 14" id="KW-0645">Protease</keyword>
<dbReference type="InterPro" id="IPR041489">
    <property type="entry name" value="PDZ_6"/>
</dbReference>
<dbReference type="GO" id="GO:0006508">
    <property type="term" value="P:proteolysis"/>
    <property type="evidence" value="ECO:0007669"/>
    <property type="project" value="UniProtKB-KW"/>
</dbReference>
<keyword evidence="10 11" id="KW-0472">Membrane</keyword>
<evidence type="ECO:0000256" key="2">
    <source>
        <dbReference type="ARBA" id="ARBA00004141"/>
    </source>
</evidence>
<dbReference type="AlphaFoldDB" id="A0A4U2YKX8"/>
<keyword evidence="5 11" id="KW-0812">Transmembrane</keyword>
<evidence type="ECO:0000259" key="12">
    <source>
        <dbReference type="Pfam" id="PF02163"/>
    </source>
</evidence>